<feature type="region of interest" description="Disordered" evidence="1">
    <location>
        <begin position="1"/>
        <end position="38"/>
    </location>
</feature>
<organism evidence="2 3">
    <name type="scientific">Reinekea thalattae</name>
    <dbReference type="NCBI Taxonomy" id="2593301"/>
    <lineage>
        <taxon>Bacteria</taxon>
        <taxon>Pseudomonadati</taxon>
        <taxon>Pseudomonadota</taxon>
        <taxon>Gammaproteobacteria</taxon>
        <taxon>Oceanospirillales</taxon>
        <taxon>Saccharospirillaceae</taxon>
        <taxon>Reinekea</taxon>
    </lineage>
</organism>
<keyword evidence="3" id="KW-1185">Reference proteome</keyword>
<accession>A0A5C8Z8W9</accession>
<dbReference type="RefSeq" id="WP_147713983.1">
    <property type="nucleotide sequence ID" value="NZ_VKAD01000001.1"/>
</dbReference>
<gene>
    <name evidence="2" type="ORF">FME95_08630</name>
</gene>
<comment type="caution">
    <text evidence="2">The sequence shown here is derived from an EMBL/GenBank/DDBJ whole genome shotgun (WGS) entry which is preliminary data.</text>
</comment>
<sequence>MAKQKPLKRNPYAIDPLMKKGGVHEKTNKTKRQKEKMAWRKEARKCEPFFRLMFINRLVY</sequence>
<dbReference type="AlphaFoldDB" id="A0A5C8Z8W9"/>
<name>A0A5C8Z8W9_9GAMM</name>
<reference evidence="2 3" key="1">
    <citation type="submission" date="2019-07" db="EMBL/GenBank/DDBJ databases">
        <title>Reinekea sp. strain SSH23 genome sequencing and assembly.</title>
        <authorList>
            <person name="Kim I."/>
        </authorList>
    </citation>
    <scope>NUCLEOTIDE SEQUENCE [LARGE SCALE GENOMIC DNA]</scope>
    <source>
        <strain evidence="2 3">SSH23</strain>
    </source>
</reference>
<dbReference type="Proteomes" id="UP000321764">
    <property type="component" value="Unassembled WGS sequence"/>
</dbReference>
<protein>
    <submittedName>
        <fullName evidence="2">Uncharacterized protein</fullName>
    </submittedName>
</protein>
<dbReference type="EMBL" id="VKAD01000001">
    <property type="protein sequence ID" value="TXR54585.1"/>
    <property type="molecule type" value="Genomic_DNA"/>
</dbReference>
<dbReference type="OrthoDB" id="6198916at2"/>
<evidence type="ECO:0000256" key="1">
    <source>
        <dbReference type="SAM" id="MobiDB-lite"/>
    </source>
</evidence>
<proteinExistence type="predicted"/>
<evidence type="ECO:0000313" key="3">
    <source>
        <dbReference type="Proteomes" id="UP000321764"/>
    </source>
</evidence>
<evidence type="ECO:0000313" key="2">
    <source>
        <dbReference type="EMBL" id="TXR54585.1"/>
    </source>
</evidence>